<evidence type="ECO:0000313" key="2">
    <source>
        <dbReference type="Proteomes" id="UP000203826"/>
    </source>
</evidence>
<dbReference type="Proteomes" id="UP000203826">
    <property type="component" value="Segment"/>
</dbReference>
<keyword evidence="2" id="KW-1185">Reference proteome</keyword>
<reference evidence="1 2" key="1">
    <citation type="journal article" date="2015" name="Genome Announc.">
        <title>The 474-Kilobase-Pair Complete Genome Sequence of CeV-01B, a Virus Infecting Haptolina (Chrysochromulina) ericina (Prymnesiophyceae).</title>
        <authorList>
            <person name="Gallot-Lavallee L."/>
            <person name="Pagarete A."/>
            <person name="Legendre M."/>
            <person name="Santini S."/>
            <person name="Sandaa R.A."/>
            <person name="Himmelbauer H."/>
            <person name="Ogata H."/>
            <person name="Bratbak G."/>
            <person name="Claverie J.M."/>
        </authorList>
    </citation>
    <scope>NUCLEOTIDE SEQUENCE [LARGE SCALE GENOMIC DNA]</scope>
    <source>
        <strain evidence="1">CeV-01B</strain>
    </source>
</reference>
<proteinExistence type="predicted"/>
<accession>A0A0N9QAN9</accession>
<organism evidence="1 2">
    <name type="scientific">Chrysochromulina ericina virus CeV-01B</name>
    <dbReference type="NCBI Taxonomy" id="3070830"/>
    <lineage>
        <taxon>Viruses</taxon>
        <taxon>Varidnaviria</taxon>
        <taxon>Bamfordvirae</taxon>
        <taxon>Nucleocytoviricota</taxon>
        <taxon>Megaviricetes</taxon>
        <taxon>Imitervirales</taxon>
        <taxon>Mesomimiviridae</taxon>
        <taxon>Tethysvirus</taxon>
        <taxon>Tethysvirus raunefjordenense</taxon>
    </lineage>
</organism>
<name>A0A0N9QAN9_9VIRU</name>
<dbReference type="EMBL" id="KT820662">
    <property type="protein sequence ID" value="ALH23222.1"/>
    <property type="molecule type" value="Genomic_DNA"/>
</dbReference>
<protein>
    <submittedName>
        <fullName evidence="1">Uncharacterized protein</fullName>
    </submittedName>
</protein>
<gene>
    <name evidence="1" type="ORF">ceV_316</name>
</gene>
<sequence length="245" mass="26832">MSSSNPLGSQSNIRTTITTLLGSGIDVSCNLLYKECVDKNNVEPIGCGGGGIISQRNFILAQNNFNLQRTINSTFRRDAFTQYTHDHKNHAGARFNIQFPSYCDNCNKFSDISNANCITPKLENTFLNKKAYMFRNRLGNVISGPIVNYSDSGQKSAILFGGNTGSGLTRNQQLSNMGKGLLPNGRPGLRFGVQSLQGISLHSDSNIYNKNPNGLYGATITKQVNNTSLINNVRYVPVKIPICKK</sequence>
<evidence type="ECO:0000313" key="1">
    <source>
        <dbReference type="EMBL" id="ALH23222.1"/>
    </source>
</evidence>
<dbReference type="KEGG" id="vg:26049183"/>